<dbReference type="InterPro" id="IPR037026">
    <property type="entry name" value="Vgr_OB-fold_dom_sf"/>
</dbReference>
<dbReference type="Pfam" id="PF04717">
    <property type="entry name" value="Phage_base_V"/>
    <property type="match status" value="1"/>
</dbReference>
<evidence type="ECO:0000259" key="2">
    <source>
        <dbReference type="Pfam" id="PF04717"/>
    </source>
</evidence>
<dbReference type="eggNOG" id="COG3501">
    <property type="taxonomic scope" value="Bacteria"/>
</dbReference>
<reference evidence="3 4" key="1">
    <citation type="journal article" date="2010" name="Stand. Genomic Sci.">
        <title>Complete genome sequence of Haliangium ochraceum type strain (SMP-2).</title>
        <authorList>
            <consortium name="US DOE Joint Genome Institute (JGI-PGF)"/>
            <person name="Ivanova N."/>
            <person name="Daum C."/>
            <person name="Lang E."/>
            <person name="Abt B."/>
            <person name="Kopitz M."/>
            <person name="Saunders E."/>
            <person name="Lapidus A."/>
            <person name="Lucas S."/>
            <person name="Glavina Del Rio T."/>
            <person name="Nolan M."/>
            <person name="Tice H."/>
            <person name="Copeland A."/>
            <person name="Cheng J.F."/>
            <person name="Chen F."/>
            <person name="Bruce D."/>
            <person name="Goodwin L."/>
            <person name="Pitluck S."/>
            <person name="Mavromatis K."/>
            <person name="Pati A."/>
            <person name="Mikhailova N."/>
            <person name="Chen A."/>
            <person name="Palaniappan K."/>
            <person name="Land M."/>
            <person name="Hauser L."/>
            <person name="Chang Y.J."/>
            <person name="Jeffries C.D."/>
            <person name="Detter J.C."/>
            <person name="Brettin T."/>
            <person name="Rohde M."/>
            <person name="Goker M."/>
            <person name="Bristow J."/>
            <person name="Markowitz V."/>
            <person name="Eisen J.A."/>
            <person name="Hugenholtz P."/>
            <person name="Kyrpides N.C."/>
            <person name="Klenk H.P."/>
        </authorList>
    </citation>
    <scope>NUCLEOTIDE SEQUENCE [LARGE SCALE GENOMIC DNA]</scope>
    <source>
        <strain evidence="4">DSM 14365 / CIP 107738 / JCM 11303 / AJ 13395 / SMP-2</strain>
    </source>
</reference>
<evidence type="ECO:0000256" key="1">
    <source>
        <dbReference type="SAM" id="MobiDB-lite"/>
    </source>
</evidence>
<protein>
    <submittedName>
        <fullName evidence="3">Rhs element Vgr protein</fullName>
    </submittedName>
</protein>
<evidence type="ECO:0000313" key="4">
    <source>
        <dbReference type="Proteomes" id="UP000001880"/>
    </source>
</evidence>
<dbReference type="InterPro" id="IPR006531">
    <property type="entry name" value="Gp5/Vgr_OB"/>
</dbReference>
<dbReference type="AlphaFoldDB" id="D0LXC4"/>
<sequence>MSRAGRPGSSTGDMGLSGVYFAVVTQNKDEEQKIGRVKVKLPWLSGSGQDESAWAQLATPMAGAEFGAFTLPEPDDVVAVMFLGGNINFPIIIGGVWSSTDTPPETNENGKNDFRFIKSRSGHRLLLDDSDSTKVVLTDNGNKNYAGVGNFAEGGDSPNKMKLETPSAINGSPEKGVAVNSSQGTINIWCPNGTLKVEGQHVEITATQKANVKAGGEFKAEGSTKAESTSVGPGKYEGSSLSVGP</sequence>
<dbReference type="Gene3D" id="2.40.50.230">
    <property type="entry name" value="Gp5 N-terminal domain"/>
    <property type="match status" value="1"/>
</dbReference>
<dbReference type="Proteomes" id="UP000001880">
    <property type="component" value="Chromosome"/>
</dbReference>
<gene>
    <name evidence="3" type="ordered locus">Hoch_3665</name>
</gene>
<feature type="domain" description="Gp5/Type VI secretion system Vgr protein OB-fold" evidence="2">
    <location>
        <begin position="22"/>
        <end position="97"/>
    </location>
</feature>
<dbReference type="SUPFAM" id="SSF69255">
    <property type="entry name" value="gp5 N-terminal domain-like"/>
    <property type="match status" value="1"/>
</dbReference>
<keyword evidence="4" id="KW-1185">Reference proteome</keyword>
<dbReference type="EMBL" id="CP001804">
    <property type="protein sequence ID" value="ACY16166.1"/>
    <property type="molecule type" value="Genomic_DNA"/>
</dbReference>
<organism evidence="3 4">
    <name type="scientific">Haliangium ochraceum (strain DSM 14365 / JCM 11303 / SMP-2)</name>
    <dbReference type="NCBI Taxonomy" id="502025"/>
    <lineage>
        <taxon>Bacteria</taxon>
        <taxon>Pseudomonadati</taxon>
        <taxon>Myxococcota</taxon>
        <taxon>Polyangia</taxon>
        <taxon>Haliangiales</taxon>
        <taxon>Kofleriaceae</taxon>
        <taxon>Haliangium</taxon>
    </lineage>
</organism>
<accession>D0LXC4</accession>
<evidence type="ECO:0000313" key="3">
    <source>
        <dbReference type="EMBL" id="ACY16166.1"/>
    </source>
</evidence>
<name>D0LXC4_HALO1</name>
<dbReference type="KEGG" id="hoh:Hoch_3665"/>
<feature type="region of interest" description="Disordered" evidence="1">
    <location>
        <begin position="210"/>
        <end position="245"/>
    </location>
</feature>
<dbReference type="RefSeq" id="WP_012828765.1">
    <property type="nucleotide sequence ID" value="NC_013440.1"/>
</dbReference>
<dbReference type="STRING" id="502025.Hoch_3665"/>
<dbReference type="HOGENOM" id="CLU_019505_1_1_7"/>
<proteinExistence type="predicted"/>
<dbReference type="OrthoDB" id="9762420at2"/>